<keyword evidence="5 8" id="KW-0378">Hydrolase</keyword>
<dbReference type="SUPFAM" id="SSF88723">
    <property type="entry name" value="PIN domain-like"/>
    <property type="match status" value="1"/>
</dbReference>
<accession>A0A8J3VZS7</accession>
<dbReference type="PANTHER" id="PTHR33653:SF1">
    <property type="entry name" value="RIBONUCLEASE VAPC2"/>
    <property type="match status" value="1"/>
</dbReference>
<dbReference type="GO" id="GO:0090729">
    <property type="term" value="F:toxin activity"/>
    <property type="evidence" value="ECO:0007669"/>
    <property type="project" value="UniProtKB-KW"/>
</dbReference>
<evidence type="ECO:0000256" key="3">
    <source>
        <dbReference type="ARBA" id="ARBA00022722"/>
    </source>
</evidence>
<proteinExistence type="inferred from homology"/>
<keyword evidence="3 8" id="KW-0540">Nuclease</keyword>
<dbReference type="GO" id="GO:0000287">
    <property type="term" value="F:magnesium ion binding"/>
    <property type="evidence" value="ECO:0007669"/>
    <property type="project" value="UniProtKB-UniRule"/>
</dbReference>
<dbReference type="PANTHER" id="PTHR33653">
    <property type="entry name" value="RIBONUCLEASE VAPC2"/>
    <property type="match status" value="1"/>
</dbReference>
<dbReference type="Gene3D" id="3.40.50.1010">
    <property type="entry name" value="5'-nuclease"/>
    <property type="match status" value="1"/>
</dbReference>
<evidence type="ECO:0000259" key="9">
    <source>
        <dbReference type="Pfam" id="PF01850"/>
    </source>
</evidence>
<keyword evidence="4 8" id="KW-0479">Metal-binding</keyword>
<evidence type="ECO:0000256" key="7">
    <source>
        <dbReference type="ARBA" id="ARBA00038093"/>
    </source>
</evidence>
<dbReference type="GO" id="GO:0016787">
    <property type="term" value="F:hydrolase activity"/>
    <property type="evidence" value="ECO:0007669"/>
    <property type="project" value="UniProtKB-KW"/>
</dbReference>
<name>A0A8J3VZS7_9ACTN</name>
<feature type="binding site" evidence="8">
    <location>
        <position position="5"/>
    </location>
    <ligand>
        <name>Mg(2+)</name>
        <dbReference type="ChEBI" id="CHEBI:18420"/>
    </ligand>
</feature>
<comment type="function">
    <text evidence="8">Toxic component of a toxin-antitoxin (TA) system. An RNase.</text>
</comment>
<evidence type="ECO:0000256" key="1">
    <source>
        <dbReference type="ARBA" id="ARBA00001946"/>
    </source>
</evidence>
<keyword evidence="11" id="KW-1185">Reference proteome</keyword>
<keyword evidence="2 8" id="KW-1277">Toxin-antitoxin system</keyword>
<dbReference type="InterPro" id="IPR022907">
    <property type="entry name" value="VapC_family"/>
</dbReference>
<protein>
    <recommendedName>
        <fullName evidence="8">Ribonuclease VapC</fullName>
        <shortName evidence="8">RNase VapC</shortName>
        <ecNumber evidence="8">3.1.-.-</ecNumber>
    </recommendedName>
    <alternativeName>
        <fullName evidence="8">Toxin VapC</fullName>
    </alternativeName>
</protein>
<sequence length="139" mass="15276">MIVIDTTVVSELMRPAPAPTVVQWIRSQTGRDLYTTSITLAEIRYGIERLPDGRRKKLLAVTAEEVFDAFADKVLPFNAPAAPLYAAVVSARERAGTPIDGFDAQIAAICRAHRATLATRNLKDFYDTGIETIDPWGQS</sequence>
<dbReference type="AlphaFoldDB" id="A0A8J3VZS7"/>
<dbReference type="GO" id="GO:0004540">
    <property type="term" value="F:RNA nuclease activity"/>
    <property type="evidence" value="ECO:0007669"/>
    <property type="project" value="InterPro"/>
</dbReference>
<evidence type="ECO:0000256" key="4">
    <source>
        <dbReference type="ARBA" id="ARBA00022723"/>
    </source>
</evidence>
<dbReference type="InterPro" id="IPR029060">
    <property type="entry name" value="PIN-like_dom_sf"/>
</dbReference>
<comment type="caution">
    <text evidence="10">The sequence shown here is derived from an EMBL/GenBank/DDBJ whole genome shotgun (WGS) entry which is preliminary data.</text>
</comment>
<dbReference type="HAMAP" id="MF_00265">
    <property type="entry name" value="VapC_Nob1"/>
    <property type="match status" value="1"/>
</dbReference>
<reference evidence="10" key="1">
    <citation type="submission" date="2021-01" db="EMBL/GenBank/DDBJ databases">
        <title>Whole genome shotgun sequence of Sphaerimonospora thailandensis NBRC 107569.</title>
        <authorList>
            <person name="Komaki H."/>
            <person name="Tamura T."/>
        </authorList>
    </citation>
    <scope>NUCLEOTIDE SEQUENCE</scope>
    <source>
        <strain evidence="10">NBRC 107569</strain>
    </source>
</reference>
<comment type="cofactor">
    <cofactor evidence="1 8">
        <name>Mg(2+)</name>
        <dbReference type="ChEBI" id="CHEBI:18420"/>
    </cofactor>
</comment>
<comment type="similarity">
    <text evidence="7 8">Belongs to the PINc/VapC protein family.</text>
</comment>
<dbReference type="InterPro" id="IPR002716">
    <property type="entry name" value="PIN_dom"/>
</dbReference>
<gene>
    <name evidence="10" type="primary">vapC_1</name>
    <name evidence="8" type="synonym">vapC</name>
    <name evidence="10" type="ORF">Mth01_24240</name>
</gene>
<evidence type="ECO:0000256" key="8">
    <source>
        <dbReference type="HAMAP-Rule" id="MF_00265"/>
    </source>
</evidence>
<feature type="domain" description="PIN" evidence="9">
    <location>
        <begin position="2"/>
        <end position="128"/>
    </location>
</feature>
<feature type="binding site" evidence="8">
    <location>
        <position position="103"/>
    </location>
    <ligand>
        <name>Mg(2+)</name>
        <dbReference type="ChEBI" id="CHEBI:18420"/>
    </ligand>
</feature>
<organism evidence="10 11">
    <name type="scientific">Sphaerimonospora thailandensis</name>
    <dbReference type="NCBI Taxonomy" id="795644"/>
    <lineage>
        <taxon>Bacteria</taxon>
        <taxon>Bacillati</taxon>
        <taxon>Actinomycetota</taxon>
        <taxon>Actinomycetes</taxon>
        <taxon>Streptosporangiales</taxon>
        <taxon>Streptosporangiaceae</taxon>
        <taxon>Sphaerimonospora</taxon>
    </lineage>
</organism>
<evidence type="ECO:0000256" key="5">
    <source>
        <dbReference type="ARBA" id="ARBA00022801"/>
    </source>
</evidence>
<evidence type="ECO:0000313" key="10">
    <source>
        <dbReference type="EMBL" id="GIH70171.1"/>
    </source>
</evidence>
<evidence type="ECO:0000256" key="6">
    <source>
        <dbReference type="ARBA" id="ARBA00022842"/>
    </source>
</evidence>
<dbReference type="EMBL" id="BOOG01000020">
    <property type="protein sequence ID" value="GIH70171.1"/>
    <property type="molecule type" value="Genomic_DNA"/>
</dbReference>
<dbReference type="Pfam" id="PF01850">
    <property type="entry name" value="PIN"/>
    <property type="match status" value="1"/>
</dbReference>
<keyword evidence="6 8" id="KW-0460">Magnesium</keyword>
<evidence type="ECO:0000256" key="2">
    <source>
        <dbReference type="ARBA" id="ARBA00022649"/>
    </source>
</evidence>
<dbReference type="CDD" id="cd18731">
    <property type="entry name" value="PIN_NgFitB-like"/>
    <property type="match status" value="1"/>
</dbReference>
<dbReference type="Proteomes" id="UP000610966">
    <property type="component" value="Unassembled WGS sequence"/>
</dbReference>
<dbReference type="RefSeq" id="WP_204015891.1">
    <property type="nucleotide sequence ID" value="NZ_BOOG01000020.1"/>
</dbReference>
<dbReference type="EC" id="3.1.-.-" evidence="8"/>
<dbReference type="InterPro" id="IPR050556">
    <property type="entry name" value="Type_II_TA_system_RNase"/>
</dbReference>
<evidence type="ECO:0000313" key="11">
    <source>
        <dbReference type="Proteomes" id="UP000610966"/>
    </source>
</evidence>
<keyword evidence="8" id="KW-0800">Toxin</keyword>